<accession>A0A848LNL9</accession>
<evidence type="ECO:0000256" key="1">
    <source>
        <dbReference type="SAM" id="SignalP"/>
    </source>
</evidence>
<dbReference type="EMBL" id="JABBJJ010000175">
    <property type="protein sequence ID" value="NMO19252.1"/>
    <property type="molecule type" value="Genomic_DNA"/>
</dbReference>
<comment type="caution">
    <text evidence="2">The sequence shown here is derived from an EMBL/GenBank/DDBJ whole genome shotgun (WGS) entry which is preliminary data.</text>
</comment>
<keyword evidence="3" id="KW-1185">Reference proteome</keyword>
<dbReference type="Proteomes" id="UP000518300">
    <property type="component" value="Unassembled WGS sequence"/>
</dbReference>
<organism evidence="2 3">
    <name type="scientific">Pyxidicoccus fallax</name>
    <dbReference type="NCBI Taxonomy" id="394095"/>
    <lineage>
        <taxon>Bacteria</taxon>
        <taxon>Pseudomonadati</taxon>
        <taxon>Myxococcota</taxon>
        <taxon>Myxococcia</taxon>
        <taxon>Myxococcales</taxon>
        <taxon>Cystobacterineae</taxon>
        <taxon>Myxococcaceae</taxon>
        <taxon>Pyxidicoccus</taxon>
    </lineage>
</organism>
<evidence type="ECO:0000313" key="3">
    <source>
        <dbReference type="Proteomes" id="UP000518300"/>
    </source>
</evidence>
<dbReference type="RefSeq" id="WP_169348502.1">
    <property type="nucleotide sequence ID" value="NZ_JABJTR010000122.1"/>
</dbReference>
<gene>
    <name evidence="2" type="ORF">HG543_30940</name>
</gene>
<proteinExistence type="predicted"/>
<sequence>MHMKMAGRLLAATLLSLAAGCQGESDGTQDAPLKAQEAKAEAQCVERFDGIQSCATGNAKVTASEKGVEVSGISDPKTDGVSSNFEGAIGWSQQASIVVGKSRTPFSLTARDGDQAVSTLNVAPGREPNQLALLPNFTGTPGGSQYRVNVYNDGQLVGSTSYEPQRYIIIIIIIHWWWWWDFHNWRAISPNHPIRDGACVWRMNAGDGAFSVLIDGKEVRGNQLELVEEIGDGHYPYTSFSGIDVAGPTGDFTILNETISRE</sequence>
<protein>
    <recommendedName>
        <fullName evidence="4">Lipoprotein</fullName>
    </recommendedName>
</protein>
<evidence type="ECO:0008006" key="4">
    <source>
        <dbReference type="Google" id="ProtNLM"/>
    </source>
</evidence>
<name>A0A848LNL9_9BACT</name>
<evidence type="ECO:0000313" key="2">
    <source>
        <dbReference type="EMBL" id="NMO19252.1"/>
    </source>
</evidence>
<reference evidence="2 3" key="1">
    <citation type="submission" date="2020-04" db="EMBL/GenBank/DDBJ databases">
        <title>Draft genome of Pyxidicoccus fallax type strain.</title>
        <authorList>
            <person name="Whitworth D.E."/>
        </authorList>
    </citation>
    <scope>NUCLEOTIDE SEQUENCE [LARGE SCALE GENOMIC DNA]</scope>
    <source>
        <strain evidence="2 3">DSM 14698</strain>
    </source>
</reference>
<dbReference type="AlphaFoldDB" id="A0A848LNL9"/>
<dbReference type="PROSITE" id="PS51257">
    <property type="entry name" value="PROKAR_LIPOPROTEIN"/>
    <property type="match status" value="1"/>
</dbReference>
<keyword evidence="1" id="KW-0732">Signal</keyword>
<feature type="chain" id="PRO_5032912014" description="Lipoprotein" evidence="1">
    <location>
        <begin position="19"/>
        <end position="262"/>
    </location>
</feature>
<feature type="signal peptide" evidence="1">
    <location>
        <begin position="1"/>
        <end position="18"/>
    </location>
</feature>